<reference evidence="3" key="1">
    <citation type="journal article" date="2014" name="Int. J. Syst. Evol. Microbiol.">
        <title>Complete genome sequence of Corynebacterium casei LMG S-19264T (=DSM 44701T), isolated from a smear-ripened cheese.</title>
        <authorList>
            <consortium name="US DOE Joint Genome Institute (JGI-PGF)"/>
            <person name="Walter F."/>
            <person name="Albersmeier A."/>
            <person name="Kalinowski J."/>
            <person name="Ruckert C."/>
        </authorList>
    </citation>
    <scope>NUCLEOTIDE SEQUENCE</scope>
    <source>
        <strain evidence="3">CCM 8711</strain>
    </source>
</reference>
<comment type="caution">
    <text evidence="3">The sequence shown here is derived from an EMBL/GenBank/DDBJ whole genome shotgun (WGS) entry which is preliminary data.</text>
</comment>
<dbReference type="CDD" id="cd06577">
    <property type="entry name" value="PASTA_pknB"/>
    <property type="match status" value="3"/>
</dbReference>
<sequence>MSKLWTYFKTKDFRNHLLAAIGSVLAVVLIAYLSLGYYTRHDSGIPVPKLKGLTVQNATAMLEEQGFRYQIDSVYVQDQPPGTIIEQDPDAGTNVKEGRTIYLTMVITQAPLVGLPDLEQSTYREALAVLSNAGIKVGDTTYRSDIARDRILEVNFQGHVIKTGDKLPKGSTVSLILGDGAGANEVDIPDLMNQDLDAARFAIRGAGLSMGTITYEGSITDSTNLVVVSQYPMRTDSTAKTSIGTRVNLTVSQGKKTDEPQPEPPQQQP</sequence>
<dbReference type="AlphaFoldDB" id="A0A917JB21"/>
<dbReference type="SUPFAM" id="SSF54184">
    <property type="entry name" value="Penicillin-binding protein 2x (pbp-2x), c-terminal domain"/>
    <property type="match status" value="1"/>
</dbReference>
<evidence type="ECO:0000313" key="3">
    <source>
        <dbReference type="EMBL" id="GGI51342.1"/>
    </source>
</evidence>
<accession>A0A917JB21</accession>
<proteinExistence type="predicted"/>
<gene>
    <name evidence="3" type="ORF">GCM10011425_25540</name>
</gene>
<organism evidence="3 4">
    <name type="scientific">Mucilaginibacter galii</name>
    <dbReference type="NCBI Taxonomy" id="2005073"/>
    <lineage>
        <taxon>Bacteria</taxon>
        <taxon>Pseudomonadati</taxon>
        <taxon>Bacteroidota</taxon>
        <taxon>Sphingobacteriia</taxon>
        <taxon>Sphingobacteriales</taxon>
        <taxon>Sphingobacteriaceae</taxon>
        <taxon>Mucilaginibacter</taxon>
    </lineage>
</organism>
<reference evidence="3" key="2">
    <citation type="submission" date="2020-09" db="EMBL/GenBank/DDBJ databases">
        <authorList>
            <person name="Sun Q."/>
            <person name="Sedlacek I."/>
        </authorList>
    </citation>
    <scope>NUCLEOTIDE SEQUENCE</scope>
    <source>
        <strain evidence="3">CCM 8711</strain>
    </source>
</reference>
<dbReference type="PROSITE" id="PS51178">
    <property type="entry name" value="PASTA"/>
    <property type="match status" value="2"/>
</dbReference>
<feature type="domain" description="PASTA" evidence="2">
    <location>
        <begin position="182"/>
        <end position="253"/>
    </location>
</feature>
<dbReference type="SMART" id="SM00740">
    <property type="entry name" value="PASTA"/>
    <property type="match status" value="3"/>
</dbReference>
<evidence type="ECO:0000259" key="2">
    <source>
        <dbReference type="PROSITE" id="PS51178"/>
    </source>
</evidence>
<dbReference type="EMBL" id="BMDO01000007">
    <property type="protein sequence ID" value="GGI51342.1"/>
    <property type="molecule type" value="Genomic_DNA"/>
</dbReference>
<protein>
    <recommendedName>
        <fullName evidence="2">PASTA domain-containing protein</fullName>
    </recommendedName>
</protein>
<keyword evidence="1" id="KW-1133">Transmembrane helix</keyword>
<feature type="domain" description="PASTA" evidence="2">
    <location>
        <begin position="41"/>
        <end position="107"/>
    </location>
</feature>
<dbReference type="Proteomes" id="UP000662074">
    <property type="component" value="Unassembled WGS sequence"/>
</dbReference>
<dbReference type="Gene3D" id="3.30.10.20">
    <property type="match status" value="3"/>
</dbReference>
<dbReference type="Pfam" id="PF03793">
    <property type="entry name" value="PASTA"/>
    <property type="match status" value="2"/>
</dbReference>
<name>A0A917JB21_9SPHI</name>
<dbReference type="InterPro" id="IPR005543">
    <property type="entry name" value="PASTA_dom"/>
</dbReference>
<feature type="transmembrane region" description="Helical" evidence="1">
    <location>
        <begin position="17"/>
        <end position="38"/>
    </location>
</feature>
<keyword evidence="1" id="KW-0812">Transmembrane</keyword>
<evidence type="ECO:0000313" key="4">
    <source>
        <dbReference type="Proteomes" id="UP000662074"/>
    </source>
</evidence>
<dbReference type="RefSeq" id="WP_188417337.1">
    <property type="nucleotide sequence ID" value="NZ_BMDO01000007.1"/>
</dbReference>
<evidence type="ECO:0000256" key="1">
    <source>
        <dbReference type="SAM" id="Phobius"/>
    </source>
</evidence>
<keyword evidence="1" id="KW-0472">Membrane</keyword>
<keyword evidence="4" id="KW-1185">Reference proteome</keyword>